<reference evidence="2" key="3">
    <citation type="submission" date="2025-08" db="UniProtKB">
        <authorList>
            <consortium name="Ensembl"/>
        </authorList>
    </citation>
    <scope>IDENTIFICATION</scope>
    <source>
        <strain evidence="2">JP 163 A</strain>
    </source>
</reference>
<keyword evidence="3" id="KW-1185">Reference proteome</keyword>
<dbReference type="Proteomes" id="UP000002852">
    <property type="component" value="Unassembled WGS sequence"/>
</dbReference>
<sequence length="408" mass="46331">MTREEAEKHHFFEHFKTALDCDDLRNQKIKAANNKSLKALKVFTEVLGYLKDDALETIKAQAKEGEFTASDFTWVLTVPAFWGHPAKRFMTDSATQAGLVTKGTKGKLMVVLESEAALTWCLKLPSDGFITQNHSRDSQDQTAGAAEPDTSCNGLPKSQVAVDMLMKQEETKDLLNNHHRNGKGYVVVDCGDETIDFTVHKVMEGGSLKKLYEAPKNELGGQTVDKKFKLFLKEIFSNGVWDEYEQSFPSEVQKIMYDFMCLKQLDEDVQINCPFNLGMLIEEHKETKTFFDSVEGASWDDGSIRISRKKLRSFYDESLQGITKSLGEILKKDLNIGYIVLVGGLAENQILRQHITDQFEHQYKVLCPLRPQEAILKGAVELGRNPKLVESQKKHPAWLNFFFENFKE</sequence>
<dbReference type="PANTHER" id="PTHR14187">
    <property type="entry name" value="ALPHA KINASE/ELONGATION FACTOR 2 KINASE"/>
    <property type="match status" value="1"/>
</dbReference>
<dbReference type="AlphaFoldDB" id="A0A3B5Q5T7"/>
<evidence type="ECO:0000256" key="1">
    <source>
        <dbReference type="SAM" id="MobiDB-lite"/>
    </source>
</evidence>
<reference evidence="3" key="1">
    <citation type="submission" date="2012-01" db="EMBL/GenBank/DDBJ databases">
        <authorList>
            <person name="Walter R."/>
            <person name="Schartl M."/>
            <person name="Warren W."/>
        </authorList>
    </citation>
    <scope>NUCLEOTIDE SEQUENCE [LARGE SCALE GENOMIC DNA]</scope>
    <source>
        <strain evidence="3">JP 163 A</strain>
    </source>
</reference>
<accession>A0A3B5Q5T7</accession>
<organism evidence="2 3">
    <name type="scientific">Xiphophorus maculatus</name>
    <name type="common">Southern platyfish</name>
    <name type="synonym">Platypoecilus maculatus</name>
    <dbReference type="NCBI Taxonomy" id="8083"/>
    <lineage>
        <taxon>Eukaryota</taxon>
        <taxon>Metazoa</taxon>
        <taxon>Chordata</taxon>
        <taxon>Craniata</taxon>
        <taxon>Vertebrata</taxon>
        <taxon>Euteleostomi</taxon>
        <taxon>Actinopterygii</taxon>
        <taxon>Neopterygii</taxon>
        <taxon>Teleostei</taxon>
        <taxon>Neoteleostei</taxon>
        <taxon>Acanthomorphata</taxon>
        <taxon>Ovalentaria</taxon>
        <taxon>Atherinomorphae</taxon>
        <taxon>Cyprinodontiformes</taxon>
        <taxon>Poeciliidae</taxon>
        <taxon>Poeciliinae</taxon>
        <taxon>Xiphophorus</taxon>
    </lineage>
</organism>
<evidence type="ECO:0000313" key="2">
    <source>
        <dbReference type="Ensembl" id="ENSXMAP00000026227.1"/>
    </source>
</evidence>
<reference evidence="2" key="4">
    <citation type="submission" date="2025-09" db="UniProtKB">
        <authorList>
            <consortium name="Ensembl"/>
        </authorList>
    </citation>
    <scope>IDENTIFICATION</scope>
    <source>
        <strain evidence="2">JP 163 A</strain>
    </source>
</reference>
<dbReference type="SUPFAM" id="SSF53067">
    <property type="entry name" value="Actin-like ATPase domain"/>
    <property type="match status" value="2"/>
</dbReference>
<dbReference type="Gene3D" id="3.90.640.10">
    <property type="entry name" value="Actin, Chain A, domain 4"/>
    <property type="match status" value="1"/>
</dbReference>
<feature type="region of interest" description="Disordered" evidence="1">
    <location>
        <begin position="132"/>
        <end position="153"/>
    </location>
</feature>
<protein>
    <submittedName>
        <fullName evidence="2">Uncharacterized protein</fullName>
    </submittedName>
</protein>
<proteinExistence type="predicted"/>
<evidence type="ECO:0000313" key="3">
    <source>
        <dbReference type="Proteomes" id="UP000002852"/>
    </source>
</evidence>
<dbReference type="InterPro" id="IPR043129">
    <property type="entry name" value="ATPase_NBD"/>
</dbReference>
<name>A0A3B5Q5T7_XIPMA</name>
<dbReference type="Ensembl" id="ENSXMAT00000041198.1">
    <property type="protein sequence ID" value="ENSXMAP00000026227.1"/>
    <property type="gene ID" value="ENSXMAG00000023798.1"/>
</dbReference>
<dbReference type="PANTHER" id="PTHR14187:SF5">
    <property type="entry name" value="HEAT SHOCK 70 KDA PROTEIN 12A"/>
    <property type="match status" value="1"/>
</dbReference>
<dbReference type="GeneTree" id="ENSGT00940000154551"/>
<dbReference type="Gene3D" id="3.30.420.40">
    <property type="match status" value="3"/>
</dbReference>
<reference evidence="3" key="2">
    <citation type="journal article" date="2013" name="Nat. Genet.">
        <title>The genome of the platyfish, Xiphophorus maculatus, provides insights into evolutionary adaptation and several complex traits.</title>
        <authorList>
            <person name="Schartl M."/>
            <person name="Walter R.B."/>
            <person name="Shen Y."/>
            <person name="Garcia T."/>
            <person name="Catchen J."/>
            <person name="Amores A."/>
            <person name="Braasch I."/>
            <person name="Chalopin D."/>
            <person name="Volff J.N."/>
            <person name="Lesch K.P."/>
            <person name="Bisazza A."/>
            <person name="Minx P."/>
            <person name="Hillier L."/>
            <person name="Wilson R.K."/>
            <person name="Fuerstenberg S."/>
            <person name="Boore J."/>
            <person name="Searle S."/>
            <person name="Postlethwait J.H."/>
            <person name="Warren W.C."/>
        </authorList>
    </citation>
    <scope>NUCLEOTIDE SEQUENCE [LARGE SCALE GENOMIC DNA]</scope>
    <source>
        <strain evidence="3">JP 163 A</strain>
    </source>
</reference>